<evidence type="ECO:0000256" key="1">
    <source>
        <dbReference type="SAM" id="MobiDB-lite"/>
    </source>
</evidence>
<reference evidence="2 3" key="1">
    <citation type="submission" date="2015-09" db="EMBL/GenBank/DDBJ databases">
        <title>Draft genome of the parasitic nematode Teladorsagia circumcincta isolate WARC Sus (inbred).</title>
        <authorList>
            <person name="Mitreva M."/>
        </authorList>
    </citation>
    <scope>NUCLEOTIDE SEQUENCE [LARGE SCALE GENOMIC DNA]</scope>
    <source>
        <strain evidence="2 3">S</strain>
    </source>
</reference>
<protein>
    <submittedName>
        <fullName evidence="2">Uncharacterized protein</fullName>
    </submittedName>
</protein>
<sequence>MKLKLSFEVIKELVREKPLPTLPLVTSLQEPGKPENGAPVPPPPPPEPSVPSPGYPKAESQK</sequence>
<dbReference type="Proteomes" id="UP000230423">
    <property type="component" value="Unassembled WGS sequence"/>
</dbReference>
<feature type="compositionally biased region" description="Pro residues" evidence="1">
    <location>
        <begin position="39"/>
        <end position="54"/>
    </location>
</feature>
<feature type="region of interest" description="Disordered" evidence="1">
    <location>
        <begin position="19"/>
        <end position="62"/>
    </location>
</feature>
<name>A0A2G9TLY5_TELCI</name>
<accession>A0A2G9TLY5</accession>
<organism evidence="2 3">
    <name type="scientific">Teladorsagia circumcincta</name>
    <name type="common">Brown stomach worm</name>
    <name type="synonym">Ostertagia circumcincta</name>
    <dbReference type="NCBI Taxonomy" id="45464"/>
    <lineage>
        <taxon>Eukaryota</taxon>
        <taxon>Metazoa</taxon>
        <taxon>Ecdysozoa</taxon>
        <taxon>Nematoda</taxon>
        <taxon>Chromadorea</taxon>
        <taxon>Rhabditida</taxon>
        <taxon>Rhabditina</taxon>
        <taxon>Rhabditomorpha</taxon>
        <taxon>Strongyloidea</taxon>
        <taxon>Trichostrongylidae</taxon>
        <taxon>Teladorsagia</taxon>
    </lineage>
</organism>
<dbReference type="AlphaFoldDB" id="A0A2G9TLY5"/>
<dbReference type="EMBL" id="KZ359186">
    <property type="protein sequence ID" value="PIO58981.1"/>
    <property type="molecule type" value="Genomic_DNA"/>
</dbReference>
<evidence type="ECO:0000313" key="2">
    <source>
        <dbReference type="EMBL" id="PIO58981.1"/>
    </source>
</evidence>
<evidence type="ECO:0000313" key="3">
    <source>
        <dbReference type="Proteomes" id="UP000230423"/>
    </source>
</evidence>
<gene>
    <name evidence="2" type="ORF">TELCIR_19568</name>
</gene>
<keyword evidence="3" id="KW-1185">Reference proteome</keyword>
<feature type="non-terminal residue" evidence="2">
    <location>
        <position position="62"/>
    </location>
</feature>
<proteinExistence type="predicted"/>